<dbReference type="InterPro" id="IPR011990">
    <property type="entry name" value="TPR-like_helical_dom_sf"/>
</dbReference>
<dbReference type="Proteomes" id="UP000013378">
    <property type="component" value="Unassembled WGS sequence"/>
</dbReference>
<accession>R1AVG8</accession>
<organism evidence="1 2">
    <name type="scientific">Caldisalinibacter kiritimatiensis</name>
    <dbReference type="NCBI Taxonomy" id="1304284"/>
    <lineage>
        <taxon>Bacteria</taxon>
        <taxon>Bacillati</taxon>
        <taxon>Bacillota</taxon>
        <taxon>Tissierellia</taxon>
        <taxon>Tissierellales</taxon>
        <taxon>Thermohalobacteraceae</taxon>
        <taxon>Caldisalinibacter</taxon>
    </lineage>
</organism>
<comment type="caution">
    <text evidence="1">The sequence shown here is derived from an EMBL/GenBank/DDBJ whole genome shotgun (WGS) entry which is preliminary data.</text>
</comment>
<dbReference type="RefSeq" id="WP_006309202.1">
    <property type="nucleotide sequence ID" value="NZ_ARZA01000070.1"/>
</dbReference>
<name>R1AVG8_9FIRM</name>
<evidence type="ECO:0000313" key="2">
    <source>
        <dbReference type="Proteomes" id="UP000013378"/>
    </source>
</evidence>
<evidence type="ECO:0008006" key="3">
    <source>
        <dbReference type="Google" id="ProtNLM"/>
    </source>
</evidence>
<dbReference type="STRING" id="1304284.L21TH_0737"/>
<evidence type="ECO:0000313" key="1">
    <source>
        <dbReference type="EMBL" id="EOD01198.1"/>
    </source>
</evidence>
<keyword evidence="2" id="KW-1185">Reference proteome</keyword>
<dbReference type="Gene3D" id="1.25.40.10">
    <property type="entry name" value="Tetratricopeptide repeat domain"/>
    <property type="match status" value="1"/>
</dbReference>
<reference evidence="1 2" key="1">
    <citation type="journal article" date="2015" name="Geomicrobiol. J.">
        <title>Caldisalinibacter kiritimatiensis gen. nov., sp. nov., a moderately thermohalophilic thiosulfate-reducing bacterium from a hypersaline microbial mat.</title>
        <authorList>
            <person name="Ben Hania W."/>
            <person name="Joseph M."/>
            <person name="Fiebig A."/>
            <person name="Bunk B."/>
            <person name="Klenk H.-P."/>
            <person name="Fardeau M.-L."/>
            <person name="Spring S."/>
        </authorList>
    </citation>
    <scope>NUCLEOTIDE SEQUENCE [LARGE SCALE GENOMIC DNA]</scope>
    <source>
        <strain evidence="1 2">L21-TH-D2</strain>
    </source>
</reference>
<gene>
    <name evidence="1" type="ORF">L21TH_0737</name>
</gene>
<dbReference type="eggNOG" id="ENOG5032XKR">
    <property type="taxonomic scope" value="Bacteria"/>
</dbReference>
<proteinExistence type="predicted"/>
<protein>
    <recommendedName>
        <fullName evidence="3">Tetratricopeptide repeat protein</fullName>
    </recommendedName>
</protein>
<dbReference type="EMBL" id="ARZA01000070">
    <property type="protein sequence ID" value="EOD01198.1"/>
    <property type="molecule type" value="Genomic_DNA"/>
</dbReference>
<dbReference type="AlphaFoldDB" id="R1AVG8"/>
<dbReference type="OrthoDB" id="2111733at2"/>
<sequence>MFTLIKKHRFLTLITLVILVTYTWVWVQCYIATQNYYRNAMDNLNKGKYITALKGDRVLSEDNSKYVFIGGFQQVVEIWENPCAVPKPKLYTQAKEKISSIIKEKIDIHTGEEAFQTYINLDNRYLPEILLHVGDLYLRKGDKKSAKETYTVVKDAFAFNQEAVKSAEEKLNRIK</sequence>